<reference evidence="2 3" key="1">
    <citation type="submission" date="2016-07" db="EMBL/GenBank/DDBJ databases">
        <title>Genomic analysis of zinc-resistant bacterium Mucilaginibacter pedocola TBZ30.</title>
        <authorList>
            <person name="Huang J."/>
            <person name="Tang J."/>
        </authorList>
    </citation>
    <scope>NUCLEOTIDE SEQUENCE [LARGE SCALE GENOMIC DNA]</scope>
    <source>
        <strain evidence="2 3">TBZ30</strain>
    </source>
</reference>
<dbReference type="Pfam" id="PF08818">
    <property type="entry name" value="DUF1801"/>
    <property type="match status" value="1"/>
</dbReference>
<proteinExistence type="predicted"/>
<dbReference type="Gene3D" id="3.90.1150.200">
    <property type="match status" value="1"/>
</dbReference>
<sequence length="123" mass="14150">MRTPKNVEEYYSWFPQEAQDAMDDVKRTIYEVMPDAEESISYAIPTYKYKGLLAHFAAYEKHIGLYPGSEAIVVFAEDIAANKFKSAKGSIQFPLNKPMPLDLVRKIVEYRLQENLKAPKKSK</sequence>
<dbReference type="SUPFAM" id="SSF159888">
    <property type="entry name" value="YdhG-like"/>
    <property type="match status" value="1"/>
</dbReference>
<dbReference type="EMBL" id="MBTF01000035">
    <property type="protein sequence ID" value="OOQ57560.1"/>
    <property type="molecule type" value="Genomic_DNA"/>
</dbReference>
<gene>
    <name evidence="2" type="ORF">BC343_12190</name>
</gene>
<organism evidence="2 3">
    <name type="scientific">Mucilaginibacter pedocola</name>
    <dbReference type="NCBI Taxonomy" id="1792845"/>
    <lineage>
        <taxon>Bacteria</taxon>
        <taxon>Pseudomonadati</taxon>
        <taxon>Bacteroidota</taxon>
        <taxon>Sphingobacteriia</taxon>
        <taxon>Sphingobacteriales</taxon>
        <taxon>Sphingobacteriaceae</taxon>
        <taxon>Mucilaginibacter</taxon>
    </lineage>
</organism>
<evidence type="ECO:0000313" key="3">
    <source>
        <dbReference type="Proteomes" id="UP000189739"/>
    </source>
</evidence>
<accession>A0A1S9P9C5</accession>
<name>A0A1S9P9C5_9SPHI</name>
<protein>
    <recommendedName>
        <fullName evidence="1">YdhG-like domain-containing protein</fullName>
    </recommendedName>
</protein>
<feature type="domain" description="YdhG-like" evidence="1">
    <location>
        <begin position="19"/>
        <end position="111"/>
    </location>
</feature>
<dbReference type="InterPro" id="IPR014922">
    <property type="entry name" value="YdhG-like"/>
</dbReference>
<dbReference type="AlphaFoldDB" id="A0A1S9P9C5"/>
<evidence type="ECO:0000259" key="1">
    <source>
        <dbReference type="Pfam" id="PF08818"/>
    </source>
</evidence>
<dbReference type="STRING" id="1792845.BC343_12190"/>
<keyword evidence="3" id="KW-1185">Reference proteome</keyword>
<dbReference type="RefSeq" id="WP_078350160.1">
    <property type="nucleotide sequence ID" value="NZ_MBTF01000035.1"/>
</dbReference>
<comment type="caution">
    <text evidence="2">The sequence shown here is derived from an EMBL/GenBank/DDBJ whole genome shotgun (WGS) entry which is preliminary data.</text>
</comment>
<evidence type="ECO:0000313" key="2">
    <source>
        <dbReference type="EMBL" id="OOQ57560.1"/>
    </source>
</evidence>
<dbReference type="OrthoDB" id="115213at2"/>
<dbReference type="Proteomes" id="UP000189739">
    <property type="component" value="Unassembled WGS sequence"/>
</dbReference>